<evidence type="ECO:0000256" key="2">
    <source>
        <dbReference type="ARBA" id="ARBA00022729"/>
    </source>
</evidence>
<dbReference type="GO" id="GO:0042110">
    <property type="term" value="P:T cell activation"/>
    <property type="evidence" value="ECO:0000318"/>
    <property type="project" value="GO_Central"/>
</dbReference>
<keyword evidence="9" id="KW-1185">Reference proteome</keyword>
<dbReference type="SUPFAM" id="SSF48726">
    <property type="entry name" value="Immunoglobulin"/>
    <property type="match status" value="2"/>
</dbReference>
<feature type="transmembrane region" description="Helical" evidence="5">
    <location>
        <begin position="264"/>
        <end position="288"/>
    </location>
</feature>
<feature type="signal peptide" evidence="6">
    <location>
        <begin position="1"/>
        <end position="48"/>
    </location>
</feature>
<feature type="chain" id="PRO_5026076270" description="Ig-like domain-containing protein" evidence="6">
    <location>
        <begin position="49"/>
        <end position="293"/>
    </location>
</feature>
<dbReference type="GeneTree" id="ENSGT01030000234540"/>
<dbReference type="Bgee" id="ENSOANG00000042932">
    <property type="expression patterns" value="Expressed in liver and 3 other cell types or tissues"/>
</dbReference>
<protein>
    <recommendedName>
        <fullName evidence="7">Ig-like domain-containing protein</fullName>
    </recommendedName>
</protein>
<keyword evidence="5" id="KW-1133">Transmembrane helix</keyword>
<dbReference type="PANTHER" id="PTHR12080:SF46">
    <property type="entry name" value="SLAM FAMILY MEMBER 7"/>
    <property type="match status" value="1"/>
</dbReference>
<dbReference type="InParanoid" id="A0A6I8NA22"/>
<evidence type="ECO:0000313" key="8">
    <source>
        <dbReference type="Ensembl" id="ENSOANP00000037620.1"/>
    </source>
</evidence>
<dbReference type="Ensembl" id="ENSOANT00000046565.1">
    <property type="protein sequence ID" value="ENSOANP00000037620.1"/>
    <property type="gene ID" value="ENSOANG00000042932.1"/>
</dbReference>
<dbReference type="Gene3D" id="2.60.40.10">
    <property type="entry name" value="Immunoglobulins"/>
    <property type="match status" value="2"/>
</dbReference>
<reference evidence="8" key="3">
    <citation type="submission" date="2025-09" db="UniProtKB">
        <authorList>
            <consortium name="Ensembl"/>
        </authorList>
    </citation>
    <scope>IDENTIFICATION</scope>
    <source>
        <strain evidence="8">Glennie</strain>
    </source>
</reference>
<evidence type="ECO:0000256" key="6">
    <source>
        <dbReference type="SAM" id="SignalP"/>
    </source>
</evidence>
<dbReference type="InterPro" id="IPR007110">
    <property type="entry name" value="Ig-like_dom"/>
</dbReference>
<keyword evidence="2 6" id="KW-0732">Signal</keyword>
<keyword evidence="4" id="KW-0325">Glycoprotein</keyword>
<evidence type="ECO:0000256" key="3">
    <source>
        <dbReference type="ARBA" id="ARBA00023136"/>
    </source>
</evidence>
<dbReference type="InterPro" id="IPR013783">
    <property type="entry name" value="Ig-like_fold"/>
</dbReference>
<dbReference type="GO" id="GO:0009897">
    <property type="term" value="C:external side of plasma membrane"/>
    <property type="evidence" value="ECO:0000318"/>
    <property type="project" value="GO_Central"/>
</dbReference>
<reference evidence="8 9" key="1">
    <citation type="journal article" date="2008" name="Nature">
        <title>Genome analysis of the platypus reveals unique signatures of evolution.</title>
        <authorList>
            <person name="Warren W.C."/>
            <person name="Hillier L.W."/>
            <person name="Marshall Graves J.A."/>
            <person name="Birney E."/>
            <person name="Ponting C.P."/>
            <person name="Grutzner F."/>
            <person name="Belov K."/>
            <person name="Miller W."/>
            <person name="Clarke L."/>
            <person name="Chinwalla A.T."/>
            <person name="Yang S.P."/>
            <person name="Heger A."/>
            <person name="Locke D.P."/>
            <person name="Miethke P."/>
            <person name="Waters P.D."/>
            <person name="Veyrunes F."/>
            <person name="Fulton L."/>
            <person name="Fulton B."/>
            <person name="Graves T."/>
            <person name="Wallis J."/>
            <person name="Puente X.S."/>
            <person name="Lopez-Otin C."/>
            <person name="Ordonez G.R."/>
            <person name="Eichler E.E."/>
            <person name="Chen L."/>
            <person name="Cheng Z."/>
            <person name="Deakin J.E."/>
            <person name="Alsop A."/>
            <person name="Thompson K."/>
            <person name="Kirby P."/>
            <person name="Papenfuss A.T."/>
            <person name="Wakefield M.J."/>
            <person name="Olender T."/>
            <person name="Lancet D."/>
            <person name="Huttley G.A."/>
            <person name="Smit A.F."/>
            <person name="Pask A."/>
            <person name="Temple-Smith P."/>
            <person name="Batzer M.A."/>
            <person name="Walker J.A."/>
            <person name="Konkel M.K."/>
            <person name="Harris R.S."/>
            <person name="Whittington C.M."/>
            <person name="Wong E.S."/>
            <person name="Gemmell N.J."/>
            <person name="Buschiazzo E."/>
            <person name="Vargas Jentzsch I.M."/>
            <person name="Merkel A."/>
            <person name="Schmitz J."/>
            <person name="Zemann A."/>
            <person name="Churakov G."/>
            <person name="Kriegs J.O."/>
            <person name="Brosius J."/>
            <person name="Murchison E.P."/>
            <person name="Sachidanandam R."/>
            <person name="Smith C."/>
            <person name="Hannon G.J."/>
            <person name="Tsend-Ayush E."/>
            <person name="McMillan D."/>
            <person name="Attenborough R."/>
            <person name="Rens W."/>
            <person name="Ferguson-Smith M."/>
            <person name="Lefevre C.M."/>
            <person name="Sharp J.A."/>
            <person name="Nicholas K.R."/>
            <person name="Ray D.A."/>
            <person name="Kube M."/>
            <person name="Reinhardt R."/>
            <person name="Pringle T.H."/>
            <person name="Taylor J."/>
            <person name="Jones R.C."/>
            <person name="Nixon B."/>
            <person name="Dacheux J.L."/>
            <person name="Niwa H."/>
            <person name="Sekita Y."/>
            <person name="Huang X."/>
            <person name="Stark A."/>
            <person name="Kheradpour P."/>
            <person name="Kellis M."/>
            <person name="Flicek P."/>
            <person name="Chen Y."/>
            <person name="Webber C."/>
            <person name="Hardison R."/>
            <person name="Nelson J."/>
            <person name="Hallsworth-Pepin K."/>
            <person name="Delehaunty K."/>
            <person name="Markovic C."/>
            <person name="Minx P."/>
            <person name="Feng Y."/>
            <person name="Kremitzki C."/>
            <person name="Mitreva M."/>
            <person name="Glasscock J."/>
            <person name="Wylie T."/>
            <person name="Wohldmann P."/>
            <person name="Thiru P."/>
            <person name="Nhan M.N."/>
            <person name="Pohl C.S."/>
            <person name="Smith S.M."/>
            <person name="Hou S."/>
            <person name="Nefedov M."/>
            <person name="de Jong P.J."/>
            <person name="Renfree M.B."/>
            <person name="Mardis E.R."/>
            <person name="Wilson R.K."/>
        </authorList>
    </citation>
    <scope>NUCLEOTIDE SEQUENCE [LARGE SCALE GENOMIC DNA]</scope>
    <source>
        <strain evidence="8 9">Glennie</strain>
    </source>
</reference>
<name>A0A6I8NA22_ORNAN</name>
<evidence type="ECO:0000259" key="7">
    <source>
        <dbReference type="PROSITE" id="PS50835"/>
    </source>
</evidence>
<keyword evidence="3 5" id="KW-0472">Membrane</keyword>
<evidence type="ECO:0000256" key="4">
    <source>
        <dbReference type="ARBA" id="ARBA00023180"/>
    </source>
</evidence>
<dbReference type="AlphaFoldDB" id="A0A6I8NA22"/>
<organism evidence="8 9">
    <name type="scientific">Ornithorhynchus anatinus</name>
    <name type="common">Duckbill platypus</name>
    <dbReference type="NCBI Taxonomy" id="9258"/>
    <lineage>
        <taxon>Eukaryota</taxon>
        <taxon>Metazoa</taxon>
        <taxon>Chordata</taxon>
        <taxon>Craniata</taxon>
        <taxon>Vertebrata</taxon>
        <taxon>Euteleostomi</taxon>
        <taxon>Mammalia</taxon>
        <taxon>Monotremata</taxon>
        <taxon>Ornithorhynchidae</taxon>
        <taxon>Ornithorhynchus</taxon>
    </lineage>
</organism>
<dbReference type="OMA" id="KARSITW"/>
<comment type="subcellular location">
    <subcellularLocation>
        <location evidence="1">Membrane</location>
    </subcellularLocation>
</comment>
<evidence type="ECO:0000256" key="5">
    <source>
        <dbReference type="SAM" id="Phobius"/>
    </source>
</evidence>
<dbReference type="GO" id="GO:0006955">
    <property type="term" value="P:immune response"/>
    <property type="evidence" value="ECO:0000318"/>
    <property type="project" value="GO_Central"/>
</dbReference>
<dbReference type="Proteomes" id="UP000002279">
    <property type="component" value="Chromosome X5"/>
</dbReference>
<feature type="domain" description="Ig-like" evidence="7">
    <location>
        <begin position="163"/>
        <end position="246"/>
    </location>
</feature>
<proteinExistence type="predicted"/>
<dbReference type="PROSITE" id="PS50835">
    <property type="entry name" value="IG_LIKE"/>
    <property type="match status" value="1"/>
</dbReference>
<keyword evidence="5" id="KW-0812">Transmembrane</keyword>
<evidence type="ECO:0000256" key="1">
    <source>
        <dbReference type="ARBA" id="ARBA00004370"/>
    </source>
</evidence>
<reference evidence="8" key="2">
    <citation type="submission" date="2025-08" db="UniProtKB">
        <authorList>
            <consortium name="Ensembl"/>
        </authorList>
    </citation>
    <scope>IDENTIFICATION</scope>
    <source>
        <strain evidence="8">Glennie</strain>
    </source>
</reference>
<dbReference type="InterPro" id="IPR036179">
    <property type="entry name" value="Ig-like_dom_sf"/>
</dbReference>
<dbReference type="PANTHER" id="PTHR12080">
    <property type="entry name" value="SIGNALING LYMPHOCYTIC ACTIVATION MOLECULE"/>
    <property type="match status" value="1"/>
</dbReference>
<dbReference type="FunCoup" id="A0A6I8NA22">
    <property type="interactions" value="23"/>
</dbReference>
<accession>A0A6I8NA22</accession>
<sequence>MLRRMQSPLRQATDVWMQEAAGMGRSSRLFPLPFLLLLFLLQPWAGTGAPRDLIGAVWGSVTFPLDIPAGKPVESIAWTSNGAVAMVIPGGRGNPPNIIITSQRYRGRLTVSKDYSLTISPLSLGDAGTYRADISTADNTTATSGTTNTTQFSLLVYELLAEPSVTVKSTESVNGSCTVTLTCSVAQGGDNVTFSWMPLGLETTVSPDGSVLSISRSPGDRVPGYICTATNPISGNSHTVPSDRILCADPVPEWAILAGPLSPVMWMVMAKGLLLLILLGVLATILTLKQPPP</sequence>
<dbReference type="InterPro" id="IPR015631">
    <property type="entry name" value="CD2/SLAM_rcpt"/>
</dbReference>
<dbReference type="Pfam" id="PF13927">
    <property type="entry name" value="Ig_3"/>
    <property type="match status" value="1"/>
</dbReference>
<evidence type="ECO:0000313" key="9">
    <source>
        <dbReference type="Proteomes" id="UP000002279"/>
    </source>
</evidence>